<feature type="transmembrane region" description="Helical" evidence="5">
    <location>
        <begin position="85"/>
        <end position="104"/>
    </location>
</feature>
<dbReference type="Pfam" id="PF01850">
    <property type="entry name" value="PIN"/>
    <property type="match status" value="1"/>
</dbReference>
<comment type="cofactor">
    <cofactor evidence="1">
        <name>Mg(2+)</name>
        <dbReference type="ChEBI" id="CHEBI:18420"/>
    </cofactor>
</comment>
<evidence type="ECO:0000259" key="6">
    <source>
        <dbReference type="PROSITE" id="PS50926"/>
    </source>
</evidence>
<keyword evidence="3" id="KW-0378">Hydrolase</keyword>
<accession>A0A1M4WLM8</accession>
<dbReference type="PANTHER" id="PTHR11603:SF147">
    <property type="entry name" value="MEMBRANE PROTEIN"/>
    <property type="match status" value="1"/>
</dbReference>
<keyword evidence="5" id="KW-1133">Transmembrane helix</keyword>
<evidence type="ECO:0000313" key="8">
    <source>
        <dbReference type="Proteomes" id="UP000184148"/>
    </source>
</evidence>
<dbReference type="Pfam" id="PF01938">
    <property type="entry name" value="TRAM"/>
    <property type="match status" value="1"/>
</dbReference>
<dbReference type="SUPFAM" id="SSF88723">
    <property type="entry name" value="PIN domain-like"/>
    <property type="match status" value="1"/>
</dbReference>
<dbReference type="InterPro" id="IPR002716">
    <property type="entry name" value="PIN_dom"/>
</dbReference>
<keyword evidence="5" id="KW-0472">Membrane</keyword>
<feature type="transmembrane region" description="Helical" evidence="5">
    <location>
        <begin position="116"/>
        <end position="134"/>
    </location>
</feature>
<dbReference type="SMART" id="SM00670">
    <property type="entry name" value="PINc"/>
    <property type="match status" value="1"/>
</dbReference>
<dbReference type="GO" id="GO:0004518">
    <property type="term" value="F:nuclease activity"/>
    <property type="evidence" value="ECO:0007669"/>
    <property type="project" value="UniProtKB-KW"/>
</dbReference>
<sequence length="380" mass="40624">MIRKTIYGLIILLCGSMGFWVGLYIVSNKFVTVPATLPQLELGVIALGALLGVLVGVISAPWIIKGGLTLTAVVDQYLVKTPTQDLIMGSLGLIFGLIIANLLGSILSTMGPVGKALWLVSTFLLGYLGLSVAVKKREEILSLFSSLPRFGKEKIVKAEAKGSQIKLLDTSVIIDGRIAELCQSGFIEGVLLVPVFVVDELRHIADSADLLKRNRGRRGLDILNAMKKSTDIKVQIYENTKGLDNIPEVDAKLVKLGQKLGAKIITNDYNLNKVAELQGVKVLNINELANAIKPVVLPGEEMTVTVVKDGKEMGQGVAYLDDGTMIVVDGGKRYIGQTISVLVTSVLQTAAGRMIFAKPKNPDKRAEAAGHVVSGVNAIG</sequence>
<dbReference type="InterPro" id="IPR052041">
    <property type="entry name" value="Nucleic_acid_metab_PIN/TRAM"/>
</dbReference>
<evidence type="ECO:0000256" key="1">
    <source>
        <dbReference type="ARBA" id="ARBA00001946"/>
    </source>
</evidence>
<dbReference type="Gene3D" id="3.40.50.1010">
    <property type="entry name" value="5'-nuclease"/>
    <property type="match status" value="1"/>
</dbReference>
<evidence type="ECO:0000256" key="2">
    <source>
        <dbReference type="ARBA" id="ARBA00022722"/>
    </source>
</evidence>
<dbReference type="STRING" id="1121429.SAMN02745133_01228"/>
<dbReference type="CDD" id="cd09877">
    <property type="entry name" value="PIN_YacL-like"/>
    <property type="match status" value="1"/>
</dbReference>
<feature type="domain" description="TRAM" evidence="6">
    <location>
        <begin position="295"/>
        <end position="356"/>
    </location>
</feature>
<keyword evidence="8" id="KW-1185">Reference proteome</keyword>
<name>A0A1M4WLM8_9FIRM</name>
<evidence type="ECO:0000256" key="4">
    <source>
        <dbReference type="ARBA" id="ARBA00022842"/>
    </source>
</evidence>
<dbReference type="InterPro" id="IPR029060">
    <property type="entry name" value="PIN-like_dom_sf"/>
</dbReference>
<evidence type="ECO:0000256" key="3">
    <source>
        <dbReference type="ARBA" id="ARBA00022801"/>
    </source>
</evidence>
<proteinExistence type="predicted"/>
<keyword evidence="5" id="KW-0812">Transmembrane</keyword>
<organism evidence="7 8">
    <name type="scientific">Desulforamulus putei DSM 12395</name>
    <dbReference type="NCBI Taxonomy" id="1121429"/>
    <lineage>
        <taxon>Bacteria</taxon>
        <taxon>Bacillati</taxon>
        <taxon>Bacillota</taxon>
        <taxon>Clostridia</taxon>
        <taxon>Eubacteriales</taxon>
        <taxon>Peptococcaceae</taxon>
        <taxon>Desulforamulus</taxon>
    </lineage>
</organism>
<evidence type="ECO:0000256" key="5">
    <source>
        <dbReference type="SAM" id="Phobius"/>
    </source>
</evidence>
<dbReference type="InterPro" id="IPR002792">
    <property type="entry name" value="TRAM_dom"/>
</dbReference>
<dbReference type="GO" id="GO:0016787">
    <property type="term" value="F:hydrolase activity"/>
    <property type="evidence" value="ECO:0007669"/>
    <property type="project" value="UniProtKB-KW"/>
</dbReference>
<dbReference type="OrthoDB" id="9780734at2"/>
<feature type="transmembrane region" description="Helical" evidence="5">
    <location>
        <begin position="42"/>
        <end position="64"/>
    </location>
</feature>
<dbReference type="AlphaFoldDB" id="A0A1M4WLM8"/>
<dbReference type="PROSITE" id="PS50926">
    <property type="entry name" value="TRAM"/>
    <property type="match status" value="1"/>
</dbReference>
<feature type="transmembrane region" description="Helical" evidence="5">
    <location>
        <begin position="7"/>
        <end position="27"/>
    </location>
</feature>
<protein>
    <submittedName>
        <fullName evidence="7">Uncharacterized conserved protein YacL, contains PIN and TRAM domains</fullName>
    </submittedName>
</protein>
<dbReference type="EMBL" id="FQUY01000006">
    <property type="protein sequence ID" value="SHE82104.1"/>
    <property type="molecule type" value="Genomic_DNA"/>
</dbReference>
<reference evidence="8" key="1">
    <citation type="submission" date="2016-11" db="EMBL/GenBank/DDBJ databases">
        <authorList>
            <person name="Varghese N."/>
            <person name="Submissions S."/>
        </authorList>
    </citation>
    <scope>NUCLEOTIDE SEQUENCE [LARGE SCALE GENOMIC DNA]</scope>
    <source>
        <strain evidence="8">DSM 12395</strain>
    </source>
</reference>
<dbReference type="Proteomes" id="UP000184148">
    <property type="component" value="Unassembled WGS sequence"/>
</dbReference>
<gene>
    <name evidence="7" type="ORF">SAMN02745133_01228</name>
</gene>
<dbReference type="PANTHER" id="PTHR11603">
    <property type="entry name" value="AAA FAMILY ATPASE"/>
    <property type="match status" value="1"/>
</dbReference>
<dbReference type="RefSeq" id="WP_073237316.1">
    <property type="nucleotide sequence ID" value="NZ_FQUY01000006.1"/>
</dbReference>
<evidence type="ECO:0000313" key="7">
    <source>
        <dbReference type="EMBL" id="SHE82104.1"/>
    </source>
</evidence>
<keyword evidence="2" id="KW-0540">Nuclease</keyword>
<keyword evidence="4" id="KW-0460">Magnesium</keyword>